<evidence type="ECO:0000259" key="3">
    <source>
        <dbReference type="PROSITE" id="PS51462"/>
    </source>
</evidence>
<feature type="domain" description="Nudix hydrolase" evidence="3">
    <location>
        <begin position="41"/>
        <end position="169"/>
    </location>
</feature>
<reference evidence="5" key="1">
    <citation type="journal article" date="2020" name="bioRxiv">
        <title>A rank-normalized archaeal taxonomy based on genome phylogeny resolves widespread incomplete and uneven classifications.</title>
        <authorList>
            <person name="Rinke C."/>
            <person name="Chuvochina M."/>
            <person name="Mussig A.J."/>
            <person name="Chaumeil P.-A."/>
            <person name="Waite D.W."/>
            <person name="Whitman W.B."/>
            <person name="Parks D.H."/>
            <person name="Hugenholtz P."/>
        </authorList>
    </citation>
    <scope>NUCLEOTIDE SEQUENCE [LARGE SCALE GENOMIC DNA]</scope>
</reference>
<dbReference type="PANTHER" id="PTHR11839:SF18">
    <property type="entry name" value="NUDIX HYDROLASE DOMAIN-CONTAINING PROTEIN"/>
    <property type="match status" value="1"/>
</dbReference>
<dbReference type="InterPro" id="IPR015797">
    <property type="entry name" value="NUDIX_hydrolase-like_dom_sf"/>
</dbReference>
<evidence type="ECO:0000313" key="4">
    <source>
        <dbReference type="EMBL" id="HIH32682.1"/>
    </source>
</evidence>
<dbReference type="SUPFAM" id="SSF55811">
    <property type="entry name" value="Nudix"/>
    <property type="match status" value="1"/>
</dbReference>
<dbReference type="GO" id="GO:0006753">
    <property type="term" value="P:nucleoside phosphate metabolic process"/>
    <property type="evidence" value="ECO:0007669"/>
    <property type="project" value="TreeGrafter"/>
</dbReference>
<dbReference type="GO" id="GO:0019693">
    <property type="term" value="P:ribose phosphate metabolic process"/>
    <property type="evidence" value="ECO:0007669"/>
    <property type="project" value="TreeGrafter"/>
</dbReference>
<protein>
    <submittedName>
        <fullName evidence="4">NUDIX hydrolase</fullName>
    </submittedName>
</protein>
<dbReference type="Proteomes" id="UP000527315">
    <property type="component" value="Unassembled WGS sequence"/>
</dbReference>
<evidence type="ECO:0000256" key="1">
    <source>
        <dbReference type="ARBA" id="ARBA00001946"/>
    </source>
</evidence>
<accession>A0A7J4KS30</accession>
<dbReference type="EMBL" id="DUFJ01000006">
    <property type="protein sequence ID" value="HIH32682.1"/>
    <property type="molecule type" value="Genomic_DNA"/>
</dbReference>
<dbReference type="AlphaFoldDB" id="A0A7J4KS30"/>
<comment type="cofactor">
    <cofactor evidence="1">
        <name>Mg(2+)</name>
        <dbReference type="ChEBI" id="CHEBI:18420"/>
    </cofactor>
</comment>
<sequence length="182" mass="20945">MPKKRVKLGKYKTVFKGIFFSIKHAKAEWPSGKKGVFEIVERPPSVIVLAIDSKKRLLLTREFRRKHGKIMWFLPAGRMDKKGESAKQAAQRELQEETGFKAKKLRFFHKSVVGNSIKWEIFSFIATGLEKVPLKGDEDEEIKVVPTPISKAFKMVLEGKIEDEKIAFLIIKLYTNRKKLGL</sequence>
<organism evidence="4 5">
    <name type="scientific">Candidatus Iainarchaeum sp</name>
    <dbReference type="NCBI Taxonomy" id="3101447"/>
    <lineage>
        <taxon>Archaea</taxon>
        <taxon>Candidatus Iainarchaeota</taxon>
        <taxon>Candidatus Iainarchaeia</taxon>
        <taxon>Candidatus Iainarchaeales</taxon>
        <taxon>Candidatus Iainarchaeaceae</taxon>
        <taxon>Candidatus Iainarchaeum</taxon>
    </lineage>
</organism>
<comment type="caution">
    <text evidence="4">The sequence shown here is derived from an EMBL/GenBank/DDBJ whole genome shotgun (WGS) entry which is preliminary data.</text>
</comment>
<evidence type="ECO:0000313" key="5">
    <source>
        <dbReference type="Proteomes" id="UP000527315"/>
    </source>
</evidence>
<proteinExistence type="predicted"/>
<dbReference type="Pfam" id="PF00293">
    <property type="entry name" value="NUDIX"/>
    <property type="match status" value="1"/>
</dbReference>
<evidence type="ECO:0000256" key="2">
    <source>
        <dbReference type="ARBA" id="ARBA00022801"/>
    </source>
</evidence>
<dbReference type="Gene3D" id="3.90.79.10">
    <property type="entry name" value="Nucleoside Triphosphate Pyrophosphohydrolase"/>
    <property type="match status" value="1"/>
</dbReference>
<dbReference type="PROSITE" id="PS51462">
    <property type="entry name" value="NUDIX"/>
    <property type="match status" value="1"/>
</dbReference>
<dbReference type="InterPro" id="IPR000086">
    <property type="entry name" value="NUDIX_hydrolase_dom"/>
</dbReference>
<dbReference type="PANTHER" id="PTHR11839">
    <property type="entry name" value="UDP/ADP-SUGAR PYROPHOSPHATASE"/>
    <property type="match status" value="1"/>
</dbReference>
<dbReference type="GO" id="GO:0016787">
    <property type="term" value="F:hydrolase activity"/>
    <property type="evidence" value="ECO:0007669"/>
    <property type="project" value="UniProtKB-KW"/>
</dbReference>
<keyword evidence="2 4" id="KW-0378">Hydrolase</keyword>
<gene>
    <name evidence="4" type="ORF">HA227_00360</name>
</gene>
<dbReference type="CDD" id="cd03424">
    <property type="entry name" value="NUDIX_ADPRase_Nudt5_UGPPase_Nudt14"/>
    <property type="match status" value="1"/>
</dbReference>
<name>A0A7J4KS30_9ARCH</name>